<protein>
    <submittedName>
        <fullName evidence="1">Uncharacterized protein</fullName>
    </submittedName>
</protein>
<evidence type="ECO:0000313" key="1">
    <source>
        <dbReference type="EnsemblMetazoa" id="AATE004633-PA.1"/>
    </source>
</evidence>
<name>A0A182ISH1_ANOAO</name>
<dbReference type="AlphaFoldDB" id="A0A182ISH1"/>
<proteinExistence type="predicted"/>
<dbReference type="EnsemblMetazoa" id="AATE004633-RA">
    <property type="protein sequence ID" value="AATE004633-PA.1"/>
    <property type="gene ID" value="AATE004633"/>
</dbReference>
<accession>A0A182ISH1</accession>
<reference evidence="1" key="1">
    <citation type="submission" date="2022-08" db="UniProtKB">
        <authorList>
            <consortium name="EnsemblMetazoa"/>
        </authorList>
    </citation>
    <scope>IDENTIFICATION</scope>
    <source>
        <strain evidence="1">EBRO</strain>
    </source>
</reference>
<dbReference type="VEuPathDB" id="VectorBase:AATE004633"/>
<sequence>MSTADSAGFSGVASNLSFGGSSIVTGSQSLSAAANSTGEGRAGSLTAAAFVDGVARRLLERMLPQHRPDVVLLDLLYLFDRFPHVLVEVAERPILRALPASVLQEEVVDIPHVALVPFRHRAARVLQVALVGRRFAQHLLNLRGRVNDLRLPRVRVVHLLTGVCSHIRHGCACVRYYRSVRLLPVSVTILPLLGAFSQLFRLPNRVVVMLHDGHFLGRRGVRFATIRSPSPDQTVVRARGLLTFEHFQQLLVQTADAPLLRNAASRRSHFLHSLHIRVPLSQHQFVALLRRKTTPGLEFLLHQLHQRIAADTVTPCLIQRGIFLQQVPVQRDVLVEVLEDVKETLARHDWRPFGIEHRVVRIQGSVCSKVLVPGGYNRDSSVVFPRDWTPPVALGGLSSPLDS</sequence>
<organism evidence="1">
    <name type="scientific">Anopheles atroparvus</name>
    <name type="common">European mosquito</name>
    <dbReference type="NCBI Taxonomy" id="41427"/>
    <lineage>
        <taxon>Eukaryota</taxon>
        <taxon>Metazoa</taxon>
        <taxon>Ecdysozoa</taxon>
        <taxon>Arthropoda</taxon>
        <taxon>Hexapoda</taxon>
        <taxon>Insecta</taxon>
        <taxon>Pterygota</taxon>
        <taxon>Neoptera</taxon>
        <taxon>Endopterygota</taxon>
        <taxon>Diptera</taxon>
        <taxon>Nematocera</taxon>
        <taxon>Culicoidea</taxon>
        <taxon>Culicidae</taxon>
        <taxon>Anophelinae</taxon>
        <taxon>Anopheles</taxon>
    </lineage>
</organism>